<reference evidence="4 5" key="1">
    <citation type="journal article" date="2014" name="Int. J. Syst. Evol. Microbiol.">
        <title>Complete genome sequence of Corynebacterium casei LMG S-19264T (=DSM 44701T), isolated from a smear-ripened cheese.</title>
        <authorList>
            <consortium name="US DOE Joint Genome Institute (JGI-PGF)"/>
            <person name="Walter F."/>
            <person name="Albersmeier A."/>
            <person name="Kalinowski J."/>
            <person name="Ruckert C."/>
        </authorList>
    </citation>
    <scope>NUCLEOTIDE SEQUENCE [LARGE SCALE GENOMIC DNA]</scope>
    <source>
        <strain evidence="4 5">CGMCC 1.9161</strain>
    </source>
</reference>
<dbReference type="Proteomes" id="UP000600449">
    <property type="component" value="Unassembled WGS sequence"/>
</dbReference>
<dbReference type="InterPro" id="IPR013230">
    <property type="entry name" value="Peptidase_M15A_C"/>
</dbReference>
<keyword evidence="5" id="KW-1185">Reference proteome</keyword>
<organism evidence="4 5">
    <name type="scientific">Salinarimonas ramus</name>
    <dbReference type="NCBI Taxonomy" id="690164"/>
    <lineage>
        <taxon>Bacteria</taxon>
        <taxon>Pseudomonadati</taxon>
        <taxon>Pseudomonadota</taxon>
        <taxon>Alphaproteobacteria</taxon>
        <taxon>Hyphomicrobiales</taxon>
        <taxon>Salinarimonadaceae</taxon>
        <taxon>Salinarimonas</taxon>
    </lineage>
</organism>
<feature type="region of interest" description="Disordered" evidence="1">
    <location>
        <begin position="56"/>
        <end position="102"/>
    </location>
</feature>
<dbReference type="Pfam" id="PF08291">
    <property type="entry name" value="Peptidase_M15_3"/>
    <property type="match status" value="1"/>
</dbReference>
<feature type="domain" description="Peptidase M15A C-terminal" evidence="3">
    <location>
        <begin position="156"/>
        <end position="235"/>
    </location>
</feature>
<evidence type="ECO:0000256" key="2">
    <source>
        <dbReference type="SAM" id="SignalP"/>
    </source>
</evidence>
<sequence>MRCTLPRRRRALARALLVAPPVSLLALAVLAGTLGAPSSDARAEGLSHVYATIKPETAADATSPDEADPETVDSEDAEEAAAADAEAGPAPAPMPTGDTGLSNVYATLKPAEELDTGLDVETTGSIPRTLGGFAAQIEAGAIWVRASAPTRCLPGDLTRVVAEVAERFGEVRIMSTHRSARHNRRAGGAPRSMHLSCRAIDFRVAGGSRRVLSYLRDHPAVGGLKLYRSGLIHIDDGERRSW</sequence>
<dbReference type="InterPro" id="IPR009045">
    <property type="entry name" value="Zn_M74/Hedgehog-like"/>
</dbReference>
<proteinExistence type="predicted"/>
<accession>A0A917QCP4</accession>
<dbReference type="RefSeq" id="WP_188914408.1">
    <property type="nucleotide sequence ID" value="NZ_BMMF01000010.1"/>
</dbReference>
<name>A0A917QCP4_9HYPH</name>
<gene>
    <name evidence="4" type="ORF">GCM10011322_33580</name>
</gene>
<dbReference type="SUPFAM" id="SSF55166">
    <property type="entry name" value="Hedgehog/DD-peptidase"/>
    <property type="match status" value="1"/>
</dbReference>
<feature type="compositionally biased region" description="Low complexity" evidence="1">
    <location>
        <begin position="82"/>
        <end position="100"/>
    </location>
</feature>
<dbReference type="EMBL" id="BMMF01000010">
    <property type="protein sequence ID" value="GGK43810.1"/>
    <property type="molecule type" value="Genomic_DNA"/>
</dbReference>
<dbReference type="Gene3D" id="3.30.1380.10">
    <property type="match status" value="1"/>
</dbReference>
<evidence type="ECO:0000259" key="3">
    <source>
        <dbReference type="Pfam" id="PF08291"/>
    </source>
</evidence>
<feature type="chain" id="PRO_5038082561" description="Peptidase M15A C-terminal domain-containing protein" evidence="2">
    <location>
        <begin position="32"/>
        <end position="242"/>
    </location>
</feature>
<evidence type="ECO:0000256" key="1">
    <source>
        <dbReference type="SAM" id="MobiDB-lite"/>
    </source>
</evidence>
<protein>
    <recommendedName>
        <fullName evidence="3">Peptidase M15A C-terminal domain-containing protein</fullName>
    </recommendedName>
</protein>
<evidence type="ECO:0000313" key="4">
    <source>
        <dbReference type="EMBL" id="GGK43810.1"/>
    </source>
</evidence>
<keyword evidence="2" id="KW-0732">Signal</keyword>
<evidence type="ECO:0000313" key="5">
    <source>
        <dbReference type="Proteomes" id="UP000600449"/>
    </source>
</evidence>
<comment type="caution">
    <text evidence="4">The sequence shown here is derived from an EMBL/GenBank/DDBJ whole genome shotgun (WGS) entry which is preliminary data.</text>
</comment>
<feature type="signal peptide" evidence="2">
    <location>
        <begin position="1"/>
        <end position="31"/>
    </location>
</feature>
<dbReference type="AlphaFoldDB" id="A0A917QCP4"/>
<feature type="compositionally biased region" description="Acidic residues" evidence="1">
    <location>
        <begin position="63"/>
        <end position="81"/>
    </location>
</feature>